<feature type="transmembrane region" description="Helical" evidence="1">
    <location>
        <begin position="56"/>
        <end position="76"/>
    </location>
</feature>
<sequence>MDELKIGIELAIEALVAYWVLLLLAVNSKNEIISNILIFLMFGVMLVIVILSADFIVGMVLFFGIFVVPKVIGSIFSNNK</sequence>
<keyword evidence="1" id="KW-0812">Transmembrane</keyword>
<keyword evidence="3" id="KW-1185">Reference proteome</keyword>
<dbReference type="Proteomes" id="UP000280368">
    <property type="component" value="Unassembled WGS sequence"/>
</dbReference>
<feature type="transmembrane region" description="Helical" evidence="1">
    <location>
        <begin position="6"/>
        <end position="25"/>
    </location>
</feature>
<keyword evidence="1" id="KW-1133">Transmembrane helix</keyword>
<name>A0A3L9ZJ18_9FLAO</name>
<feature type="transmembrane region" description="Helical" evidence="1">
    <location>
        <begin position="32"/>
        <end position="50"/>
    </location>
</feature>
<proteinExistence type="predicted"/>
<evidence type="ECO:0000313" key="3">
    <source>
        <dbReference type="Proteomes" id="UP000280368"/>
    </source>
</evidence>
<keyword evidence="1" id="KW-0472">Membrane</keyword>
<reference evidence="2 3" key="1">
    <citation type="submission" date="2018-10" db="EMBL/GenBank/DDBJ databases">
        <title>Genomic Encyclopedia of Archaeal and Bacterial Type Strains, Phase II (KMG-II): from individual species to whole genera.</title>
        <authorList>
            <person name="Goeker M."/>
        </authorList>
    </citation>
    <scope>NUCLEOTIDE SEQUENCE [LARGE SCALE GENOMIC DNA]</scope>
    <source>
        <strain evidence="2 3">DSM 19727</strain>
    </source>
</reference>
<dbReference type="EMBL" id="REFH01000013">
    <property type="protein sequence ID" value="RMA72566.1"/>
    <property type="molecule type" value="Genomic_DNA"/>
</dbReference>
<gene>
    <name evidence="2" type="ORF">BC961_2970</name>
</gene>
<dbReference type="RefSeq" id="WP_121926522.1">
    <property type="nucleotide sequence ID" value="NZ_CBCSGA010000011.1"/>
</dbReference>
<organism evidence="2 3">
    <name type="scientific">Flavobacterium weaverense</name>
    <dbReference type="NCBI Taxonomy" id="271156"/>
    <lineage>
        <taxon>Bacteria</taxon>
        <taxon>Pseudomonadati</taxon>
        <taxon>Bacteroidota</taxon>
        <taxon>Flavobacteriia</taxon>
        <taxon>Flavobacteriales</taxon>
        <taxon>Flavobacteriaceae</taxon>
        <taxon>Flavobacterium</taxon>
    </lineage>
</organism>
<comment type="caution">
    <text evidence="2">The sequence shown here is derived from an EMBL/GenBank/DDBJ whole genome shotgun (WGS) entry which is preliminary data.</text>
</comment>
<protein>
    <submittedName>
        <fullName evidence="2">Uncharacterized protein</fullName>
    </submittedName>
</protein>
<accession>A0A3L9ZJ18</accession>
<dbReference type="AlphaFoldDB" id="A0A3L9ZJ18"/>
<evidence type="ECO:0000313" key="2">
    <source>
        <dbReference type="EMBL" id="RMA72566.1"/>
    </source>
</evidence>
<evidence type="ECO:0000256" key="1">
    <source>
        <dbReference type="SAM" id="Phobius"/>
    </source>
</evidence>